<dbReference type="EMBL" id="CAUYUJ010020527">
    <property type="protein sequence ID" value="CAK0898965.1"/>
    <property type="molecule type" value="Genomic_DNA"/>
</dbReference>
<sequence>MLEDAVAKLTALTSRGASGAPPLPGARAMAGARFARRCRAAAEDGRRGLEAQEWVQWKPRLIMLLEEMGAPSLETARTCTDPERAKNGGTTGRTRINTVRSHARAVETARRWLLRAHGAPWPVTIAHYIDYVHAKAAEPRGQAVPKQALRAMVWTERGAGVDQNDRLLARPEA</sequence>
<evidence type="ECO:0000313" key="1">
    <source>
        <dbReference type="EMBL" id="CAK0898965.1"/>
    </source>
</evidence>
<protein>
    <submittedName>
        <fullName evidence="1">Uncharacterized protein</fullName>
    </submittedName>
</protein>
<organism evidence="1 2">
    <name type="scientific">Prorocentrum cordatum</name>
    <dbReference type="NCBI Taxonomy" id="2364126"/>
    <lineage>
        <taxon>Eukaryota</taxon>
        <taxon>Sar</taxon>
        <taxon>Alveolata</taxon>
        <taxon>Dinophyceae</taxon>
        <taxon>Prorocentrales</taxon>
        <taxon>Prorocentraceae</taxon>
        <taxon>Prorocentrum</taxon>
    </lineage>
</organism>
<accession>A0ABN9XGW8</accession>
<gene>
    <name evidence="1" type="ORF">PCOR1329_LOCUS76606</name>
</gene>
<comment type="caution">
    <text evidence="1">The sequence shown here is derived from an EMBL/GenBank/DDBJ whole genome shotgun (WGS) entry which is preliminary data.</text>
</comment>
<reference evidence="1" key="1">
    <citation type="submission" date="2023-10" db="EMBL/GenBank/DDBJ databases">
        <authorList>
            <person name="Chen Y."/>
            <person name="Shah S."/>
            <person name="Dougan E. K."/>
            <person name="Thang M."/>
            <person name="Chan C."/>
        </authorList>
    </citation>
    <scope>NUCLEOTIDE SEQUENCE [LARGE SCALE GENOMIC DNA]</scope>
</reference>
<name>A0ABN9XGW8_9DINO</name>
<dbReference type="Proteomes" id="UP001189429">
    <property type="component" value="Unassembled WGS sequence"/>
</dbReference>
<proteinExistence type="predicted"/>
<keyword evidence="2" id="KW-1185">Reference proteome</keyword>
<evidence type="ECO:0000313" key="2">
    <source>
        <dbReference type="Proteomes" id="UP001189429"/>
    </source>
</evidence>